<dbReference type="InterPro" id="IPR051708">
    <property type="entry name" value="Plant_Aspart_Prot_A1"/>
</dbReference>
<keyword evidence="4" id="KW-0378">Hydrolase</keyword>
<reference evidence="8 9" key="1">
    <citation type="journal article" date="2013" name="Proc. Natl. Acad. Sci. U.S.A.">
        <title>Fine-scale variation in meiotic recombination in Mimulus inferred from population shotgun sequencing.</title>
        <authorList>
            <person name="Hellsten U."/>
            <person name="Wright K.M."/>
            <person name="Jenkins J."/>
            <person name="Shu S."/>
            <person name="Yuan Y."/>
            <person name="Wessler S.R."/>
            <person name="Schmutz J."/>
            <person name="Willis J.H."/>
            <person name="Rokhsar D.S."/>
        </authorList>
    </citation>
    <scope>NUCLEOTIDE SEQUENCE [LARGE SCALE GENOMIC DNA]</scope>
    <source>
        <strain evidence="9">cv. DUN x IM62</strain>
    </source>
</reference>
<keyword evidence="2" id="KW-0645">Protease</keyword>
<dbReference type="PhylomeDB" id="A0A022RQJ0"/>
<comment type="similarity">
    <text evidence="1">Belongs to the peptidase A1 family.</text>
</comment>
<dbReference type="CDD" id="cd05476">
    <property type="entry name" value="pepsin_A_like_plant"/>
    <property type="match status" value="1"/>
</dbReference>
<name>A0A022RQJ0_ERYGU</name>
<dbReference type="Gene3D" id="2.40.70.10">
    <property type="entry name" value="Acid Proteases"/>
    <property type="match status" value="2"/>
</dbReference>
<dbReference type="InterPro" id="IPR021109">
    <property type="entry name" value="Peptidase_aspartic_dom_sf"/>
</dbReference>
<accession>A0A022RQJ0</accession>
<dbReference type="eggNOG" id="KOG1339">
    <property type="taxonomic scope" value="Eukaryota"/>
</dbReference>
<protein>
    <recommendedName>
        <fullName evidence="7">Peptidase A1 domain-containing protein</fullName>
    </recommendedName>
</protein>
<dbReference type="InterPro" id="IPR032799">
    <property type="entry name" value="TAXi_C"/>
</dbReference>
<keyword evidence="9" id="KW-1185">Reference proteome</keyword>
<dbReference type="InterPro" id="IPR032861">
    <property type="entry name" value="TAXi_N"/>
</dbReference>
<gene>
    <name evidence="8" type="ORF">MIMGU_mgv1a022929mg</name>
</gene>
<evidence type="ECO:0000313" key="9">
    <source>
        <dbReference type="Proteomes" id="UP000030748"/>
    </source>
</evidence>
<keyword evidence="5" id="KW-0325">Glycoprotein</keyword>
<dbReference type="STRING" id="4155.A0A022RQJ0"/>
<dbReference type="Pfam" id="PF14541">
    <property type="entry name" value="TAXi_C"/>
    <property type="match status" value="1"/>
</dbReference>
<dbReference type="SUPFAM" id="SSF50630">
    <property type="entry name" value="Acid proteases"/>
    <property type="match status" value="1"/>
</dbReference>
<dbReference type="PROSITE" id="PS51767">
    <property type="entry name" value="PEPTIDASE_A1"/>
    <property type="match status" value="1"/>
</dbReference>
<evidence type="ECO:0000256" key="2">
    <source>
        <dbReference type="ARBA" id="ARBA00022670"/>
    </source>
</evidence>
<dbReference type="Proteomes" id="UP000030748">
    <property type="component" value="Unassembled WGS sequence"/>
</dbReference>
<dbReference type="InterPro" id="IPR001969">
    <property type="entry name" value="Aspartic_peptidase_AS"/>
</dbReference>
<sequence>MGRLISLVILLSVLCSPFLSTTYSLTELISESNGFTTDLIHRDYSVISPFYNSTSSHRDRVTKALQRSKIRADYFSLSSFASGNIPSADMIATSGDYLMKISLGIPTVQLNLNFDTGSVFTWTQCAPCKNCFPQNMPLFTPKLSSTYKTVAANSKTCYSIVEADSHAKDNTCRYSVDYLDKSYTRGIVSSDTLTLNSTTGSPVSLRNFVFGCGYNNQGIYERSTCGIIGLGIGPGSFVTQMGPTVGGKFSYCMISHDHHLNTSKSSKIHFGERAAVSGPGSVSIRLYFYENAYFVSLKGLSVGKRKLDSFDGKIAVDSGATLTYLPKKMYNSLQAAIKKEIKLKAAEPVDKLLRVCYEFPSDGKMRGIPVITLHFGGADVKLSPLNTFIRAYDNVYCLGFVPGDDVAIFGNFAQINFLVGYDIKKMIISFKPTDCSKQ</sequence>
<keyword evidence="6" id="KW-0732">Signal</keyword>
<feature type="chain" id="PRO_5001508275" description="Peptidase A1 domain-containing protein" evidence="6">
    <location>
        <begin position="21"/>
        <end position="438"/>
    </location>
</feature>
<keyword evidence="3" id="KW-0064">Aspartyl protease</keyword>
<evidence type="ECO:0000256" key="1">
    <source>
        <dbReference type="ARBA" id="ARBA00007447"/>
    </source>
</evidence>
<dbReference type="GO" id="GO:0004190">
    <property type="term" value="F:aspartic-type endopeptidase activity"/>
    <property type="evidence" value="ECO:0000318"/>
    <property type="project" value="GO_Central"/>
</dbReference>
<evidence type="ECO:0000256" key="4">
    <source>
        <dbReference type="ARBA" id="ARBA00022801"/>
    </source>
</evidence>
<evidence type="ECO:0000256" key="3">
    <source>
        <dbReference type="ARBA" id="ARBA00022750"/>
    </source>
</evidence>
<evidence type="ECO:0000313" key="8">
    <source>
        <dbReference type="EMBL" id="EYU42276.1"/>
    </source>
</evidence>
<feature type="signal peptide" evidence="6">
    <location>
        <begin position="1"/>
        <end position="20"/>
    </location>
</feature>
<evidence type="ECO:0000259" key="7">
    <source>
        <dbReference type="PROSITE" id="PS51767"/>
    </source>
</evidence>
<evidence type="ECO:0000256" key="5">
    <source>
        <dbReference type="ARBA" id="ARBA00023180"/>
    </source>
</evidence>
<dbReference type="AlphaFoldDB" id="A0A022RQJ0"/>
<dbReference type="Pfam" id="PF14543">
    <property type="entry name" value="TAXi_N"/>
    <property type="match status" value="1"/>
</dbReference>
<dbReference type="PANTHER" id="PTHR47967">
    <property type="entry name" value="OS07G0603500 PROTEIN-RELATED"/>
    <property type="match status" value="1"/>
</dbReference>
<dbReference type="PANTHER" id="PTHR47967:SF66">
    <property type="entry name" value="ASPARTIC PROTEINASE CDR1-RELATED"/>
    <property type="match status" value="1"/>
</dbReference>
<organism evidence="8 9">
    <name type="scientific">Erythranthe guttata</name>
    <name type="common">Yellow monkey flower</name>
    <name type="synonym">Mimulus guttatus</name>
    <dbReference type="NCBI Taxonomy" id="4155"/>
    <lineage>
        <taxon>Eukaryota</taxon>
        <taxon>Viridiplantae</taxon>
        <taxon>Streptophyta</taxon>
        <taxon>Embryophyta</taxon>
        <taxon>Tracheophyta</taxon>
        <taxon>Spermatophyta</taxon>
        <taxon>Magnoliopsida</taxon>
        <taxon>eudicotyledons</taxon>
        <taxon>Gunneridae</taxon>
        <taxon>Pentapetalae</taxon>
        <taxon>asterids</taxon>
        <taxon>lamiids</taxon>
        <taxon>Lamiales</taxon>
        <taxon>Phrymaceae</taxon>
        <taxon>Erythranthe</taxon>
    </lineage>
</organism>
<dbReference type="InterPro" id="IPR033121">
    <property type="entry name" value="PEPTIDASE_A1"/>
</dbReference>
<dbReference type="GO" id="GO:0006508">
    <property type="term" value="P:proteolysis"/>
    <property type="evidence" value="ECO:0007669"/>
    <property type="project" value="UniProtKB-KW"/>
</dbReference>
<dbReference type="PROSITE" id="PS00141">
    <property type="entry name" value="ASP_PROTEASE"/>
    <property type="match status" value="1"/>
</dbReference>
<dbReference type="EMBL" id="KI630297">
    <property type="protein sequence ID" value="EYU42276.1"/>
    <property type="molecule type" value="Genomic_DNA"/>
</dbReference>
<dbReference type="InterPro" id="IPR034161">
    <property type="entry name" value="Pepsin-like_plant"/>
</dbReference>
<evidence type="ECO:0000256" key="6">
    <source>
        <dbReference type="SAM" id="SignalP"/>
    </source>
</evidence>
<dbReference type="GO" id="GO:0005576">
    <property type="term" value="C:extracellular region"/>
    <property type="evidence" value="ECO:0000318"/>
    <property type="project" value="GO_Central"/>
</dbReference>
<feature type="domain" description="Peptidase A1" evidence="7">
    <location>
        <begin position="97"/>
        <end position="431"/>
    </location>
</feature>
<proteinExistence type="inferred from homology"/>